<dbReference type="PANTHER" id="PTHR21089">
    <property type="entry name" value="SHIKIMATE DEHYDROGENASE"/>
    <property type="match status" value="1"/>
</dbReference>
<accession>A0AAN6H3M3</accession>
<name>A0AAN6H3M3_9PEZI</name>
<dbReference type="InterPro" id="IPR036291">
    <property type="entry name" value="NAD(P)-bd_dom_sf"/>
</dbReference>
<gene>
    <name evidence="2" type="ORF">LTR91_023486</name>
</gene>
<dbReference type="EMBL" id="JAUJLE010000520">
    <property type="protein sequence ID" value="KAK0954099.1"/>
    <property type="molecule type" value="Genomic_DNA"/>
</dbReference>
<evidence type="ECO:0000313" key="3">
    <source>
        <dbReference type="Proteomes" id="UP001175353"/>
    </source>
</evidence>
<dbReference type="InterPro" id="IPR022893">
    <property type="entry name" value="Shikimate_DH_fam"/>
</dbReference>
<dbReference type="SUPFAM" id="SSF53223">
    <property type="entry name" value="Aminoacid dehydrogenase-like, N-terminal domain"/>
    <property type="match status" value="1"/>
</dbReference>
<feature type="domain" description="Shikimate dehydrogenase substrate binding N-terminal" evidence="1">
    <location>
        <begin position="24"/>
        <end position="104"/>
    </location>
</feature>
<keyword evidence="3" id="KW-1185">Reference proteome</keyword>
<comment type="caution">
    <text evidence="2">The sequence shown here is derived from an EMBL/GenBank/DDBJ whole genome shotgun (WGS) entry which is preliminary data.</text>
</comment>
<dbReference type="PANTHER" id="PTHR21089:SF1">
    <property type="entry name" value="BIFUNCTIONAL 3-DEHYDROQUINATE DEHYDRATASE_SHIKIMATE DEHYDROGENASE, CHLOROPLASTIC"/>
    <property type="match status" value="1"/>
</dbReference>
<dbReference type="Gene3D" id="3.40.50.10860">
    <property type="entry name" value="Leucine Dehydrogenase, chain A, domain 1"/>
    <property type="match status" value="1"/>
</dbReference>
<dbReference type="Gene3D" id="3.40.50.720">
    <property type="entry name" value="NAD(P)-binding Rossmann-like Domain"/>
    <property type="match status" value="1"/>
</dbReference>
<dbReference type="Proteomes" id="UP001175353">
    <property type="component" value="Unassembled WGS sequence"/>
</dbReference>
<dbReference type="InterPro" id="IPR046346">
    <property type="entry name" value="Aminoacid_DH-like_N_sf"/>
</dbReference>
<evidence type="ECO:0000259" key="1">
    <source>
        <dbReference type="Pfam" id="PF08501"/>
    </source>
</evidence>
<dbReference type="Pfam" id="PF08501">
    <property type="entry name" value="Shikimate_dh_N"/>
    <property type="match status" value="1"/>
</dbReference>
<dbReference type="GO" id="GO:0009423">
    <property type="term" value="P:chorismate biosynthetic process"/>
    <property type="evidence" value="ECO:0007669"/>
    <property type="project" value="TreeGrafter"/>
</dbReference>
<dbReference type="GO" id="GO:0004764">
    <property type="term" value="F:shikimate 3-dehydrogenase (NADP+) activity"/>
    <property type="evidence" value="ECO:0007669"/>
    <property type="project" value="InterPro"/>
</dbReference>
<dbReference type="SUPFAM" id="SSF51735">
    <property type="entry name" value="NAD(P)-binding Rossmann-fold domains"/>
    <property type="match status" value="1"/>
</dbReference>
<dbReference type="GO" id="GO:0019632">
    <property type="term" value="P:shikimate metabolic process"/>
    <property type="evidence" value="ECO:0007669"/>
    <property type="project" value="TreeGrafter"/>
</dbReference>
<protein>
    <recommendedName>
        <fullName evidence="1">Shikimate dehydrogenase substrate binding N-terminal domain-containing protein</fullName>
    </recommendedName>
</protein>
<dbReference type="InterPro" id="IPR013708">
    <property type="entry name" value="Shikimate_DH-bd_N"/>
</dbReference>
<reference evidence="2" key="1">
    <citation type="submission" date="2023-06" db="EMBL/GenBank/DDBJ databases">
        <title>Black Yeasts Isolated from many extreme environments.</title>
        <authorList>
            <person name="Coleine C."/>
            <person name="Stajich J.E."/>
            <person name="Selbmann L."/>
        </authorList>
    </citation>
    <scope>NUCLEOTIDE SEQUENCE</scope>
    <source>
        <strain evidence="2">CCFEE 5200</strain>
    </source>
</reference>
<dbReference type="AlphaFoldDB" id="A0AAN6H3M3"/>
<evidence type="ECO:0000313" key="2">
    <source>
        <dbReference type="EMBL" id="KAK0954099.1"/>
    </source>
</evidence>
<organism evidence="2 3">
    <name type="scientific">Friedmanniomyces endolithicus</name>
    <dbReference type="NCBI Taxonomy" id="329885"/>
    <lineage>
        <taxon>Eukaryota</taxon>
        <taxon>Fungi</taxon>
        <taxon>Dikarya</taxon>
        <taxon>Ascomycota</taxon>
        <taxon>Pezizomycotina</taxon>
        <taxon>Dothideomycetes</taxon>
        <taxon>Dothideomycetidae</taxon>
        <taxon>Mycosphaerellales</taxon>
        <taxon>Teratosphaeriaceae</taxon>
        <taxon>Friedmanniomyces</taxon>
    </lineage>
</organism>
<sequence>MTTQTRVVTCADPAIDHLDRHGYLFGYPIAHSLSPLFHQTIYDHLGLRWSQLLLESTDMSQFLRLLKDPKLYGASVTMPHKLSIIQHLDDLTPEARAVGAVNTIFRRGDQFVGTNTDTIGVAESFFQNVRDPEAICRGRPGMVIGGGGAARAAIYALVQLMHFSTIYLVNRDGSEVEAVIAWCKSQGYGDGLIHVSTATQANALDGPGAIVACVPNYLPVTESEKEARRVTEVFLHKAHKGAILEMCYHPTPWTEIAAISQKAGWQVIVGTEAVIYQGLEANRYWTGRQISEMPTLRVKEVIAQELSKAKL</sequence>
<proteinExistence type="predicted"/>